<evidence type="ECO:0000313" key="2">
    <source>
        <dbReference type="Proteomes" id="UP000623269"/>
    </source>
</evidence>
<evidence type="ECO:0000313" key="1">
    <source>
        <dbReference type="EMBL" id="MBH1940571.1"/>
    </source>
</evidence>
<dbReference type="EMBL" id="JAEAGR010000005">
    <property type="protein sequence ID" value="MBH1940571.1"/>
    <property type="molecule type" value="Genomic_DNA"/>
</dbReference>
<accession>A0A8J7HB14</accession>
<dbReference type="RefSeq" id="WP_197660793.1">
    <property type="nucleotide sequence ID" value="NZ_JAEAGR010000005.1"/>
</dbReference>
<protein>
    <submittedName>
        <fullName evidence="1">Uncharacterized protein</fullName>
    </submittedName>
</protein>
<dbReference type="AlphaFoldDB" id="A0A8J7HB14"/>
<gene>
    <name evidence="1" type="ORF">I5677_06695</name>
</gene>
<comment type="caution">
    <text evidence="1">The sequence shown here is derived from an EMBL/GenBank/DDBJ whole genome shotgun (WGS) entry which is preliminary data.</text>
</comment>
<name>A0A8J7HB14_9FIRM</name>
<sequence length="59" mass="6891">MSYVAPEIREKFETLSIDLKNVILERDVQLYTIHDLINVLDDIVKEADAEDTRINQTSR</sequence>
<dbReference type="Proteomes" id="UP000623269">
    <property type="component" value="Unassembled WGS sequence"/>
</dbReference>
<reference evidence="1" key="1">
    <citation type="submission" date="2020-12" db="EMBL/GenBank/DDBJ databases">
        <title>M. sibirica DSM 26468T genome.</title>
        <authorList>
            <person name="Thieme N."/>
            <person name="Rettenmaier R."/>
            <person name="Zverlov V."/>
            <person name="Liebl W."/>
        </authorList>
    </citation>
    <scope>NUCLEOTIDE SEQUENCE</scope>
    <source>
        <strain evidence="1">DSM 26468</strain>
    </source>
</reference>
<keyword evidence="2" id="KW-1185">Reference proteome</keyword>
<organism evidence="1 2">
    <name type="scientific">Mobilitalea sibirica</name>
    <dbReference type="NCBI Taxonomy" id="1462919"/>
    <lineage>
        <taxon>Bacteria</taxon>
        <taxon>Bacillati</taxon>
        <taxon>Bacillota</taxon>
        <taxon>Clostridia</taxon>
        <taxon>Lachnospirales</taxon>
        <taxon>Lachnospiraceae</taxon>
        <taxon>Mobilitalea</taxon>
    </lineage>
</organism>
<proteinExistence type="predicted"/>